<gene>
    <name evidence="3" type="ORF">ACFPU1_03815</name>
</gene>
<dbReference type="Gene3D" id="2.130.10.10">
    <property type="entry name" value="YVTN repeat-like/Quinoprotein amine dehydrogenase"/>
    <property type="match status" value="1"/>
</dbReference>
<keyword evidence="1" id="KW-0732">Signal</keyword>
<dbReference type="PANTHER" id="PTHR43739">
    <property type="entry name" value="XYLOGLUCANASE (EUROFUNG)"/>
    <property type="match status" value="1"/>
</dbReference>
<sequence length="308" mass="33308">MIKIKYGLFALGISSLVLAACGDSDSPDIGVDSFTHVHGLSYGADAPYDLYMSTHHGLTKNDEERNWEWVGEPEERHDLMGFAISNEGTMISSGHPNAQSDLENPLGLMISEDDGETWDPIALHGEVDFHLLEVNANDPSIIYGIDSHQEGLFKSTDGGYNWDRVEASGFPDSGSIASIVSDPGDPESLLAGTEHGILQSNDGGETWEEKDNTRVMYSATGAGEAGHIVGYVVDHETAVLAKSDDFGETWESLHLSLEEDVGTHVAVHPSEEGVYAVGTFHESLYETRDGGETWELLAEEGVPWGQGN</sequence>
<dbReference type="NCBIfam" id="NF045728">
    <property type="entry name" value="glycosyl_F510_1955"/>
    <property type="match status" value="1"/>
</dbReference>
<dbReference type="PROSITE" id="PS51257">
    <property type="entry name" value="PROKAR_LIPOPROTEIN"/>
    <property type="match status" value="1"/>
</dbReference>
<feature type="domain" description="Photosynthesis system II assembly factor Ycf48/Hcf136-like" evidence="2">
    <location>
        <begin position="188"/>
        <end position="301"/>
    </location>
</feature>
<name>A0ABW0YN50_9BACI</name>
<dbReference type="PANTHER" id="PTHR43739:SF5">
    <property type="entry name" value="EXO-ALPHA-SIALIDASE"/>
    <property type="match status" value="1"/>
</dbReference>
<dbReference type="Pfam" id="PF14870">
    <property type="entry name" value="PSII_BNR"/>
    <property type="match status" value="1"/>
</dbReference>
<dbReference type="SUPFAM" id="SSF110296">
    <property type="entry name" value="Oligoxyloglucan reducing end-specific cellobiohydrolase"/>
    <property type="match status" value="1"/>
</dbReference>
<organism evidence="3 4">
    <name type="scientific">Thalassorhabdus alkalitolerans</name>
    <dbReference type="NCBI Taxonomy" id="2282697"/>
    <lineage>
        <taxon>Bacteria</taxon>
        <taxon>Bacillati</taxon>
        <taxon>Bacillota</taxon>
        <taxon>Bacilli</taxon>
        <taxon>Bacillales</taxon>
        <taxon>Bacillaceae</taxon>
        <taxon>Thalassorhabdus</taxon>
    </lineage>
</organism>
<dbReference type="EMBL" id="JBHSOZ010000003">
    <property type="protein sequence ID" value="MFC5711898.1"/>
    <property type="molecule type" value="Genomic_DNA"/>
</dbReference>
<keyword evidence="4" id="KW-1185">Reference proteome</keyword>
<dbReference type="Proteomes" id="UP001596142">
    <property type="component" value="Unassembled WGS sequence"/>
</dbReference>
<reference evidence="4" key="1">
    <citation type="journal article" date="2019" name="Int. J. Syst. Evol. Microbiol.">
        <title>The Global Catalogue of Microorganisms (GCM) 10K type strain sequencing project: providing services to taxonomists for standard genome sequencing and annotation.</title>
        <authorList>
            <consortium name="The Broad Institute Genomics Platform"/>
            <consortium name="The Broad Institute Genome Sequencing Center for Infectious Disease"/>
            <person name="Wu L."/>
            <person name="Ma J."/>
        </authorList>
    </citation>
    <scope>NUCLEOTIDE SEQUENCE [LARGE SCALE GENOMIC DNA]</scope>
    <source>
        <strain evidence="4">CECT 7184</strain>
    </source>
</reference>
<feature type="chain" id="PRO_5047343312" evidence="1">
    <location>
        <begin position="20"/>
        <end position="308"/>
    </location>
</feature>
<evidence type="ECO:0000259" key="2">
    <source>
        <dbReference type="Pfam" id="PF14870"/>
    </source>
</evidence>
<evidence type="ECO:0000313" key="3">
    <source>
        <dbReference type="EMBL" id="MFC5711898.1"/>
    </source>
</evidence>
<accession>A0ABW0YN50</accession>
<dbReference type="RefSeq" id="WP_385938797.1">
    <property type="nucleotide sequence ID" value="NZ_JBHSOZ010000003.1"/>
</dbReference>
<dbReference type="InterPro" id="IPR052025">
    <property type="entry name" value="Xyloglucanase_GH74"/>
</dbReference>
<evidence type="ECO:0000313" key="4">
    <source>
        <dbReference type="Proteomes" id="UP001596142"/>
    </source>
</evidence>
<proteinExistence type="predicted"/>
<dbReference type="CDD" id="cd15482">
    <property type="entry name" value="Sialidase_non-viral"/>
    <property type="match status" value="1"/>
</dbReference>
<protein>
    <submittedName>
        <fullName evidence="3">F510_1955 family glycosylhydrolase</fullName>
    </submittedName>
</protein>
<dbReference type="InterPro" id="IPR028203">
    <property type="entry name" value="PSII_CF48-like_dom"/>
</dbReference>
<dbReference type="InterPro" id="IPR054817">
    <property type="entry name" value="Glycosyl_F510_1955-like"/>
</dbReference>
<comment type="caution">
    <text evidence="3">The sequence shown here is derived from an EMBL/GenBank/DDBJ whole genome shotgun (WGS) entry which is preliminary data.</text>
</comment>
<feature type="signal peptide" evidence="1">
    <location>
        <begin position="1"/>
        <end position="19"/>
    </location>
</feature>
<dbReference type="InterPro" id="IPR015943">
    <property type="entry name" value="WD40/YVTN_repeat-like_dom_sf"/>
</dbReference>
<evidence type="ECO:0000256" key="1">
    <source>
        <dbReference type="SAM" id="SignalP"/>
    </source>
</evidence>